<keyword evidence="9 10" id="KW-0472">Membrane</keyword>
<keyword evidence="3" id="KW-0813">Transport</keyword>
<evidence type="ECO:0000256" key="2">
    <source>
        <dbReference type="ARBA" id="ARBA00005653"/>
    </source>
</evidence>
<reference evidence="12" key="1">
    <citation type="submission" date="2015-12" db="EMBL/GenBank/DDBJ databases">
        <title>Update maize B73 reference genome by single molecule sequencing technologies.</title>
        <authorList>
            <consortium name="Maize Genome Sequencing Project"/>
            <person name="Ware D."/>
        </authorList>
    </citation>
    <scope>NUCLEOTIDE SEQUENCE [LARGE SCALE GENOMIC DNA]</scope>
    <source>
        <tissue evidence="12">Seedling</tissue>
    </source>
</reference>
<keyword evidence="5 10" id="KW-0812">Transmembrane</keyword>
<sequence>MDLLWKKKSSQVNRGNVFLLLSCVRWQHPGREGNRERDPPAARVRRELWCGLTYLVIQTAGFMRLTFWELSWDVMEPICFYVTSMYFMAGYAFFLRTKKEPSFEGFFESRFAAKQKRVMRARGFDLRRYEELRRACGVAAPPLQARTPCASAGAARESGHCHSYCHCH</sequence>
<keyword evidence="8" id="KW-0406">Ion transport</keyword>
<name>A0A1D6KRF7_MAIZE</name>
<dbReference type="GO" id="GO:0005739">
    <property type="term" value="C:mitochondrion"/>
    <property type="evidence" value="ECO:0007669"/>
    <property type="project" value="GOC"/>
</dbReference>
<evidence type="ECO:0000256" key="6">
    <source>
        <dbReference type="ARBA" id="ARBA00022837"/>
    </source>
</evidence>
<keyword evidence="7 10" id="KW-1133">Transmembrane helix</keyword>
<evidence type="ECO:0000256" key="10">
    <source>
        <dbReference type="SAM" id="Phobius"/>
    </source>
</evidence>
<dbReference type="InterPro" id="IPR006769">
    <property type="entry name" value="MCU_C"/>
</dbReference>
<dbReference type="InterPro" id="IPR039055">
    <property type="entry name" value="MCU_fam"/>
</dbReference>
<dbReference type="GO" id="GO:0006816">
    <property type="term" value="P:calcium ion transport"/>
    <property type="evidence" value="ECO:0007669"/>
    <property type="project" value="UniProtKB-KW"/>
</dbReference>
<dbReference type="GO" id="GO:0016020">
    <property type="term" value="C:membrane"/>
    <property type="evidence" value="ECO:0007669"/>
    <property type="project" value="UniProtKB-SubCell"/>
</dbReference>
<evidence type="ECO:0000256" key="7">
    <source>
        <dbReference type="ARBA" id="ARBA00022989"/>
    </source>
</evidence>
<keyword evidence="6" id="KW-0106">Calcium</keyword>
<dbReference type="Pfam" id="PF04678">
    <property type="entry name" value="MCU"/>
    <property type="match status" value="1"/>
</dbReference>
<dbReference type="PANTHER" id="PTHR13462">
    <property type="entry name" value="CALCIUM UNIPORTER PROTEIN, MITOCHONDRIAL"/>
    <property type="match status" value="1"/>
</dbReference>
<accession>A0A1D6KRF7</accession>
<dbReference type="PANTHER" id="PTHR13462:SF31">
    <property type="entry name" value="CALCIUM UNIPORTER PROTEIN 1, MITOCHONDRIAL"/>
    <property type="match status" value="1"/>
</dbReference>
<organism evidence="12">
    <name type="scientific">Zea mays</name>
    <name type="common">Maize</name>
    <dbReference type="NCBI Taxonomy" id="4577"/>
    <lineage>
        <taxon>Eukaryota</taxon>
        <taxon>Viridiplantae</taxon>
        <taxon>Streptophyta</taxon>
        <taxon>Embryophyta</taxon>
        <taxon>Tracheophyta</taxon>
        <taxon>Spermatophyta</taxon>
        <taxon>Magnoliopsida</taxon>
        <taxon>Liliopsida</taxon>
        <taxon>Poales</taxon>
        <taxon>Poaceae</taxon>
        <taxon>PACMAD clade</taxon>
        <taxon>Panicoideae</taxon>
        <taxon>Andropogonodae</taxon>
        <taxon>Andropogoneae</taxon>
        <taxon>Tripsacinae</taxon>
        <taxon>Zea</taxon>
    </lineage>
</organism>
<evidence type="ECO:0000256" key="3">
    <source>
        <dbReference type="ARBA" id="ARBA00022448"/>
    </source>
</evidence>
<feature type="transmembrane region" description="Helical" evidence="10">
    <location>
        <begin position="74"/>
        <end position="94"/>
    </location>
</feature>
<feature type="transmembrane region" description="Helical" evidence="10">
    <location>
        <begin position="48"/>
        <end position="68"/>
    </location>
</feature>
<dbReference type="AlphaFoldDB" id="A0A1D6KRF7"/>
<keyword evidence="4" id="KW-0109">Calcium transport</keyword>
<comment type="subcellular location">
    <subcellularLocation>
        <location evidence="1">Membrane</location>
        <topology evidence="1">Multi-pass membrane protein</topology>
    </subcellularLocation>
</comment>
<proteinExistence type="inferred from homology"/>
<evidence type="ECO:0000256" key="4">
    <source>
        <dbReference type="ARBA" id="ARBA00022568"/>
    </source>
</evidence>
<evidence type="ECO:0000256" key="5">
    <source>
        <dbReference type="ARBA" id="ARBA00022692"/>
    </source>
</evidence>
<dbReference type="EMBL" id="CM007647">
    <property type="protein sequence ID" value="ONM05300.1"/>
    <property type="molecule type" value="Genomic_DNA"/>
</dbReference>
<evidence type="ECO:0000256" key="8">
    <source>
        <dbReference type="ARBA" id="ARBA00023065"/>
    </source>
</evidence>
<gene>
    <name evidence="12" type="ORF">ZEAMMB73_Zm00001d032536</name>
</gene>
<protein>
    <submittedName>
        <fullName evidence="12">Calcium uniporter protein 4 mitochondrial</fullName>
    </submittedName>
</protein>
<dbReference type="GO" id="GO:0051560">
    <property type="term" value="P:mitochondrial calcium ion homeostasis"/>
    <property type="evidence" value="ECO:0007669"/>
    <property type="project" value="InterPro"/>
</dbReference>
<evidence type="ECO:0000259" key="11">
    <source>
        <dbReference type="Pfam" id="PF04678"/>
    </source>
</evidence>
<dbReference type="ExpressionAtlas" id="A0A1D6KRF7">
    <property type="expression patterns" value="baseline and differential"/>
</dbReference>
<comment type="similarity">
    <text evidence="2">Belongs to the MCU (TC 1.A.77) family.</text>
</comment>
<evidence type="ECO:0000256" key="1">
    <source>
        <dbReference type="ARBA" id="ARBA00004141"/>
    </source>
</evidence>
<evidence type="ECO:0000313" key="12">
    <source>
        <dbReference type="EMBL" id="ONM05300.1"/>
    </source>
</evidence>
<evidence type="ECO:0000256" key="9">
    <source>
        <dbReference type="ARBA" id="ARBA00023136"/>
    </source>
</evidence>
<feature type="domain" description="Calcium uniporter protein C-terminal" evidence="11">
    <location>
        <begin position="41"/>
        <end position="132"/>
    </location>
</feature>